<proteinExistence type="predicted"/>
<dbReference type="Proteomes" id="UP001143910">
    <property type="component" value="Unassembled WGS sequence"/>
</dbReference>
<evidence type="ECO:0000313" key="1">
    <source>
        <dbReference type="EMBL" id="KAJ2984017.1"/>
    </source>
</evidence>
<dbReference type="EMBL" id="JANJQO010000009">
    <property type="protein sequence ID" value="KAJ2984017.1"/>
    <property type="molecule type" value="Genomic_DNA"/>
</dbReference>
<gene>
    <name evidence="1" type="ORF">NQ176_g277</name>
</gene>
<organism evidence="1 2">
    <name type="scientific">Zarea fungicola</name>
    <dbReference type="NCBI Taxonomy" id="93591"/>
    <lineage>
        <taxon>Eukaryota</taxon>
        <taxon>Fungi</taxon>
        <taxon>Dikarya</taxon>
        <taxon>Ascomycota</taxon>
        <taxon>Pezizomycotina</taxon>
        <taxon>Sordariomycetes</taxon>
        <taxon>Hypocreomycetidae</taxon>
        <taxon>Hypocreales</taxon>
        <taxon>Cordycipitaceae</taxon>
        <taxon>Zarea</taxon>
    </lineage>
</organism>
<accession>A0ACC1NYN2</accession>
<protein>
    <submittedName>
        <fullName evidence="1">Uncharacterized protein</fullName>
    </submittedName>
</protein>
<comment type="caution">
    <text evidence="1">The sequence shown here is derived from an EMBL/GenBank/DDBJ whole genome shotgun (WGS) entry which is preliminary data.</text>
</comment>
<reference evidence="1" key="1">
    <citation type="submission" date="2022-08" db="EMBL/GenBank/DDBJ databases">
        <title>Genome Sequence of Lecanicillium fungicola.</title>
        <authorList>
            <person name="Buettner E."/>
        </authorList>
    </citation>
    <scope>NUCLEOTIDE SEQUENCE</scope>
    <source>
        <strain evidence="1">Babe33</strain>
    </source>
</reference>
<name>A0ACC1NYN2_9HYPO</name>
<sequence>MRANLVPQQLRCVAARQQKGSIPTLTESYRTDGDPPDFFRFRVFATEAYAKMNLHILDPHGDIILVLRDPDKQTLDGAWWPKKSKKYKRAKRNRNASDFAAVADAFEGLFLGEAVELESLNGSTTGLADTKGYSMTTASDRPHCLVNSYPNELRFRASSSHLRLSSAIFQRMIDGTYPETSMNEKIRFEDGSECRVLHTTEWDGDVFLMLMNWIHGRHGKVPETVSLMKLAKFAVLVDYYQCHEITAMLGGSLIRDLRESLPTSHGQASSMWIFISWVFLHKEIFEKMTEMALKGSTSPIAVSGLPFPGRLIYDIEQKKRKTFGQIIDALDILYSELCQRTKGCSTACSTMLLGRSQLGPTKVNCVGYFYAWMAYWGTTLDTGTSMYFDQPT</sequence>
<evidence type="ECO:0000313" key="2">
    <source>
        <dbReference type="Proteomes" id="UP001143910"/>
    </source>
</evidence>
<keyword evidence="2" id="KW-1185">Reference proteome</keyword>